<accession>K0TNY4</accession>
<reference evidence="2 3" key="1">
    <citation type="journal article" date="2012" name="Genome Biol.">
        <title>Genome and low-iron response of an oceanic diatom adapted to chronic iron limitation.</title>
        <authorList>
            <person name="Lommer M."/>
            <person name="Specht M."/>
            <person name="Roy A.S."/>
            <person name="Kraemer L."/>
            <person name="Andreson R."/>
            <person name="Gutowska M.A."/>
            <person name="Wolf J."/>
            <person name="Bergner S.V."/>
            <person name="Schilhabel M.B."/>
            <person name="Klostermeier U.C."/>
            <person name="Beiko R.G."/>
            <person name="Rosenstiel P."/>
            <person name="Hippler M."/>
            <person name="Laroche J."/>
        </authorList>
    </citation>
    <scope>NUCLEOTIDE SEQUENCE [LARGE SCALE GENOMIC DNA]</scope>
    <source>
        <strain evidence="2 3">CCMP1005</strain>
    </source>
</reference>
<keyword evidence="3" id="KW-1185">Reference proteome</keyword>
<evidence type="ECO:0000313" key="3">
    <source>
        <dbReference type="Proteomes" id="UP000266841"/>
    </source>
</evidence>
<feature type="compositionally biased region" description="Basic and acidic residues" evidence="1">
    <location>
        <begin position="18"/>
        <end position="32"/>
    </location>
</feature>
<comment type="caution">
    <text evidence="2">The sequence shown here is derived from an EMBL/GenBank/DDBJ whole genome shotgun (WGS) entry which is preliminary data.</text>
</comment>
<gene>
    <name evidence="2" type="ORF">THAOC_04385</name>
</gene>
<sequence length="131" mass="14232">RGSAARRHRPSEAAGPPDARRTRRDGGEDERYYLSPRSSAVESDLDLLDQTSPEFPSSGGGGRLTQMKIDEVEEGLSRRGARRADVAGPGDGSGLDTPADESHDDDEDDYSPDVEEEDTEDEEFDCDMSGL</sequence>
<feature type="region of interest" description="Disordered" evidence="1">
    <location>
        <begin position="1"/>
        <end position="131"/>
    </location>
</feature>
<evidence type="ECO:0000256" key="1">
    <source>
        <dbReference type="SAM" id="MobiDB-lite"/>
    </source>
</evidence>
<proteinExistence type="predicted"/>
<organism evidence="2 3">
    <name type="scientific">Thalassiosira oceanica</name>
    <name type="common">Marine diatom</name>
    <dbReference type="NCBI Taxonomy" id="159749"/>
    <lineage>
        <taxon>Eukaryota</taxon>
        <taxon>Sar</taxon>
        <taxon>Stramenopiles</taxon>
        <taxon>Ochrophyta</taxon>
        <taxon>Bacillariophyta</taxon>
        <taxon>Coscinodiscophyceae</taxon>
        <taxon>Thalassiosirophycidae</taxon>
        <taxon>Thalassiosirales</taxon>
        <taxon>Thalassiosiraceae</taxon>
        <taxon>Thalassiosira</taxon>
    </lineage>
</organism>
<evidence type="ECO:0000313" key="2">
    <source>
        <dbReference type="EMBL" id="EJK73967.1"/>
    </source>
</evidence>
<feature type="non-terminal residue" evidence="2">
    <location>
        <position position="1"/>
    </location>
</feature>
<dbReference type="Proteomes" id="UP000266841">
    <property type="component" value="Unassembled WGS sequence"/>
</dbReference>
<dbReference type="AlphaFoldDB" id="K0TNY4"/>
<protein>
    <submittedName>
        <fullName evidence="2">Uncharacterized protein</fullName>
    </submittedName>
</protein>
<feature type="compositionally biased region" description="Acidic residues" evidence="1">
    <location>
        <begin position="98"/>
        <end position="131"/>
    </location>
</feature>
<name>K0TNY4_THAOC</name>
<dbReference type="EMBL" id="AGNL01004062">
    <property type="protein sequence ID" value="EJK73967.1"/>
    <property type="molecule type" value="Genomic_DNA"/>
</dbReference>